<keyword evidence="2" id="KW-1185">Reference proteome</keyword>
<dbReference type="GO" id="GO:0003676">
    <property type="term" value="F:nucleic acid binding"/>
    <property type="evidence" value="ECO:0007669"/>
    <property type="project" value="InterPro"/>
</dbReference>
<dbReference type="Proteomes" id="UP000472265">
    <property type="component" value="Chromosome 13"/>
</dbReference>
<proteinExistence type="predicted"/>
<dbReference type="Gene3D" id="3.30.420.10">
    <property type="entry name" value="Ribonuclease H-like superfamily/Ribonuclease H"/>
    <property type="match status" value="1"/>
</dbReference>
<evidence type="ECO:0000313" key="1">
    <source>
        <dbReference type="Ensembl" id="ENSSAUP00010019308.1"/>
    </source>
</evidence>
<reference evidence="1" key="2">
    <citation type="submission" date="2025-08" db="UniProtKB">
        <authorList>
            <consortium name="Ensembl"/>
        </authorList>
    </citation>
    <scope>IDENTIFICATION</scope>
</reference>
<name>A0A671UZH7_SPAAU</name>
<dbReference type="GeneTree" id="ENSGT00940000177383"/>
<sequence>TESWSSTSWTAVKPTMTALHRQACLHRCWQHVHSNLNIWWNVIFSNESRFCLLQLNHAVKVWSIPTCFGGGSVMEWGSIFLTGKIRLVIIEGNLDAERY</sequence>
<organism evidence="1 2">
    <name type="scientific">Sparus aurata</name>
    <name type="common">Gilthead sea bream</name>
    <dbReference type="NCBI Taxonomy" id="8175"/>
    <lineage>
        <taxon>Eukaryota</taxon>
        <taxon>Metazoa</taxon>
        <taxon>Chordata</taxon>
        <taxon>Craniata</taxon>
        <taxon>Vertebrata</taxon>
        <taxon>Euteleostomi</taxon>
        <taxon>Actinopterygii</taxon>
        <taxon>Neopterygii</taxon>
        <taxon>Teleostei</taxon>
        <taxon>Neoteleostei</taxon>
        <taxon>Acanthomorphata</taxon>
        <taxon>Eupercaria</taxon>
        <taxon>Spariformes</taxon>
        <taxon>Sparidae</taxon>
        <taxon>Sparus</taxon>
    </lineage>
</organism>
<reference evidence="1" key="1">
    <citation type="submission" date="2021-04" db="EMBL/GenBank/DDBJ databases">
        <authorList>
            <consortium name="Wellcome Sanger Institute Data Sharing"/>
        </authorList>
    </citation>
    <scope>NUCLEOTIDE SEQUENCE [LARGE SCALE GENOMIC DNA]</scope>
</reference>
<reference evidence="1" key="3">
    <citation type="submission" date="2025-09" db="UniProtKB">
        <authorList>
            <consortium name="Ensembl"/>
        </authorList>
    </citation>
    <scope>IDENTIFICATION</scope>
</reference>
<accession>A0A671UZH7</accession>
<dbReference type="InterPro" id="IPR036397">
    <property type="entry name" value="RNaseH_sf"/>
</dbReference>
<dbReference type="AlphaFoldDB" id="A0A671UZH7"/>
<dbReference type="Ensembl" id="ENSSAUT00010020435.1">
    <property type="protein sequence ID" value="ENSSAUP00010019308.1"/>
    <property type="gene ID" value="ENSSAUG00010008717.1"/>
</dbReference>
<evidence type="ECO:0000313" key="2">
    <source>
        <dbReference type="Proteomes" id="UP000472265"/>
    </source>
</evidence>
<protein>
    <submittedName>
        <fullName evidence="1">Uncharacterized protein</fullName>
    </submittedName>
</protein>
<dbReference type="InParanoid" id="A0A671UZH7"/>